<dbReference type="Proteomes" id="UP001165378">
    <property type="component" value="Unassembled WGS sequence"/>
</dbReference>
<keyword evidence="2" id="KW-1185">Reference proteome</keyword>
<evidence type="ECO:0000313" key="1">
    <source>
        <dbReference type="EMBL" id="MCF2531795.1"/>
    </source>
</evidence>
<organism evidence="1 2">
    <name type="scientific">Yinghuangia soli</name>
    <dbReference type="NCBI Taxonomy" id="2908204"/>
    <lineage>
        <taxon>Bacteria</taxon>
        <taxon>Bacillati</taxon>
        <taxon>Actinomycetota</taxon>
        <taxon>Actinomycetes</taxon>
        <taxon>Kitasatosporales</taxon>
        <taxon>Streptomycetaceae</taxon>
        <taxon>Yinghuangia</taxon>
    </lineage>
</organism>
<proteinExistence type="predicted"/>
<accession>A0AA41U3G0</accession>
<dbReference type="AlphaFoldDB" id="A0AA41U3G0"/>
<dbReference type="RefSeq" id="WP_235056441.1">
    <property type="nucleotide sequence ID" value="NZ_JAKFHA010000026.1"/>
</dbReference>
<dbReference type="EMBL" id="JAKFHA010000026">
    <property type="protein sequence ID" value="MCF2531795.1"/>
    <property type="molecule type" value="Genomic_DNA"/>
</dbReference>
<evidence type="ECO:0000313" key="2">
    <source>
        <dbReference type="Proteomes" id="UP001165378"/>
    </source>
</evidence>
<gene>
    <name evidence="1" type="ORF">LZ495_31890</name>
</gene>
<comment type="caution">
    <text evidence="1">The sequence shown here is derived from an EMBL/GenBank/DDBJ whole genome shotgun (WGS) entry which is preliminary data.</text>
</comment>
<name>A0AA41U3G0_9ACTN</name>
<reference evidence="1" key="1">
    <citation type="submission" date="2022-01" db="EMBL/GenBank/DDBJ databases">
        <title>Genome-Based Taxonomic Classification of the Phylum Actinobacteria.</title>
        <authorList>
            <person name="Gao Y."/>
        </authorList>
    </citation>
    <scope>NUCLEOTIDE SEQUENCE</scope>
    <source>
        <strain evidence="1">KLBMP 8922</strain>
    </source>
</reference>
<sequence length="209" mass="23074">MGTDIHGYIECRTWKPGLDPGETAWQPAVDLALLGLYRDYAGFAVLFGVRDIHDEWRPVAAGRGLPADVSGVVLAAYDMCEPAVDATWIGWGEVCAIDWDEPAAARATRIARYRVLPDGRRELVHREDWSRGFTRASGIDVLSAGTGSLGGHCAEGDEWQTGTTVFRAERDRRRDLVPADGPWEPIWSVMRTLAGVHGGQNVRLVVWFD</sequence>
<protein>
    <submittedName>
        <fullName evidence="1">Uncharacterized protein</fullName>
    </submittedName>
</protein>